<accession>R7SYH8</accession>
<sequence>MAMMMKPTRKEQPLEFDEEEGEPDEHIDGGEDYDEDDDNEQTESEDSEDDAALGPEDGESPMDDDELELARVGFAPM</sequence>
<dbReference type="HOGENOM" id="CLU_2638033_0_0_1"/>
<evidence type="ECO:0000256" key="1">
    <source>
        <dbReference type="SAM" id="MobiDB-lite"/>
    </source>
</evidence>
<feature type="region of interest" description="Disordered" evidence="1">
    <location>
        <begin position="1"/>
        <end position="77"/>
    </location>
</feature>
<protein>
    <submittedName>
        <fullName evidence="2">Uncharacterized protein</fullName>
    </submittedName>
</protein>
<feature type="compositionally biased region" description="Acidic residues" evidence="1">
    <location>
        <begin position="30"/>
        <end position="67"/>
    </location>
</feature>
<dbReference type="EMBL" id="JH719414">
    <property type="protein sequence ID" value="EJF60785.1"/>
    <property type="molecule type" value="Genomic_DNA"/>
</dbReference>
<name>R7SYH8_DICSQ</name>
<proteinExistence type="predicted"/>
<dbReference type="RefSeq" id="XP_007366622.1">
    <property type="nucleotide sequence ID" value="XM_007366560.1"/>
</dbReference>
<feature type="compositionally biased region" description="Acidic residues" evidence="1">
    <location>
        <begin position="14"/>
        <end position="23"/>
    </location>
</feature>
<organism evidence="2 3">
    <name type="scientific">Dichomitus squalens (strain LYAD-421)</name>
    <name type="common">Western red white-rot fungus</name>
    <dbReference type="NCBI Taxonomy" id="732165"/>
    <lineage>
        <taxon>Eukaryota</taxon>
        <taxon>Fungi</taxon>
        <taxon>Dikarya</taxon>
        <taxon>Basidiomycota</taxon>
        <taxon>Agaricomycotina</taxon>
        <taxon>Agaricomycetes</taxon>
        <taxon>Polyporales</taxon>
        <taxon>Polyporaceae</taxon>
        <taxon>Dichomitus</taxon>
    </lineage>
</organism>
<dbReference type="GeneID" id="18839242"/>
<dbReference type="AlphaFoldDB" id="R7SYH8"/>
<reference evidence="2 3" key="1">
    <citation type="journal article" date="2012" name="Science">
        <title>The Paleozoic origin of enzymatic lignin decomposition reconstructed from 31 fungal genomes.</title>
        <authorList>
            <person name="Floudas D."/>
            <person name="Binder M."/>
            <person name="Riley R."/>
            <person name="Barry K."/>
            <person name="Blanchette R.A."/>
            <person name="Henrissat B."/>
            <person name="Martinez A.T."/>
            <person name="Otillar R."/>
            <person name="Spatafora J.W."/>
            <person name="Yadav J.S."/>
            <person name="Aerts A."/>
            <person name="Benoit I."/>
            <person name="Boyd A."/>
            <person name="Carlson A."/>
            <person name="Copeland A."/>
            <person name="Coutinho P.M."/>
            <person name="de Vries R.P."/>
            <person name="Ferreira P."/>
            <person name="Findley K."/>
            <person name="Foster B."/>
            <person name="Gaskell J."/>
            <person name="Glotzer D."/>
            <person name="Gorecki P."/>
            <person name="Heitman J."/>
            <person name="Hesse C."/>
            <person name="Hori C."/>
            <person name="Igarashi K."/>
            <person name="Jurgens J.A."/>
            <person name="Kallen N."/>
            <person name="Kersten P."/>
            <person name="Kohler A."/>
            <person name="Kuees U."/>
            <person name="Kumar T.K.A."/>
            <person name="Kuo A."/>
            <person name="LaButti K."/>
            <person name="Larrondo L.F."/>
            <person name="Lindquist E."/>
            <person name="Ling A."/>
            <person name="Lombard V."/>
            <person name="Lucas S."/>
            <person name="Lundell T."/>
            <person name="Martin R."/>
            <person name="McLaughlin D.J."/>
            <person name="Morgenstern I."/>
            <person name="Morin E."/>
            <person name="Murat C."/>
            <person name="Nagy L.G."/>
            <person name="Nolan M."/>
            <person name="Ohm R.A."/>
            <person name="Patyshakuliyeva A."/>
            <person name="Rokas A."/>
            <person name="Ruiz-Duenas F.J."/>
            <person name="Sabat G."/>
            <person name="Salamov A."/>
            <person name="Samejima M."/>
            <person name="Schmutz J."/>
            <person name="Slot J.C."/>
            <person name="St John F."/>
            <person name="Stenlid J."/>
            <person name="Sun H."/>
            <person name="Sun S."/>
            <person name="Syed K."/>
            <person name="Tsang A."/>
            <person name="Wiebenga A."/>
            <person name="Young D."/>
            <person name="Pisabarro A."/>
            <person name="Eastwood D.C."/>
            <person name="Martin F."/>
            <person name="Cullen D."/>
            <person name="Grigoriev I.V."/>
            <person name="Hibbett D.S."/>
        </authorList>
    </citation>
    <scope>NUCLEOTIDE SEQUENCE [LARGE SCALE GENOMIC DNA]</scope>
    <source>
        <strain evidence="2 3">LYAD-421 SS1</strain>
    </source>
</reference>
<dbReference type="Proteomes" id="UP000053319">
    <property type="component" value="Unassembled WGS sequence"/>
</dbReference>
<evidence type="ECO:0000313" key="3">
    <source>
        <dbReference type="Proteomes" id="UP000053319"/>
    </source>
</evidence>
<dbReference type="KEGG" id="dsq:DICSQDRAFT_170930"/>
<gene>
    <name evidence="2" type="ORF">DICSQDRAFT_170930</name>
</gene>
<evidence type="ECO:0000313" key="2">
    <source>
        <dbReference type="EMBL" id="EJF60785.1"/>
    </source>
</evidence>